<organism evidence="2 3">
    <name type="scientific">Lasius platythorax</name>
    <dbReference type="NCBI Taxonomy" id="488582"/>
    <lineage>
        <taxon>Eukaryota</taxon>
        <taxon>Metazoa</taxon>
        <taxon>Ecdysozoa</taxon>
        <taxon>Arthropoda</taxon>
        <taxon>Hexapoda</taxon>
        <taxon>Insecta</taxon>
        <taxon>Pterygota</taxon>
        <taxon>Neoptera</taxon>
        <taxon>Endopterygota</taxon>
        <taxon>Hymenoptera</taxon>
        <taxon>Apocrita</taxon>
        <taxon>Aculeata</taxon>
        <taxon>Formicoidea</taxon>
        <taxon>Formicidae</taxon>
        <taxon>Formicinae</taxon>
        <taxon>Lasius</taxon>
        <taxon>Lasius</taxon>
    </lineage>
</organism>
<protein>
    <submittedName>
        <fullName evidence="2">Uncharacterized protein</fullName>
    </submittedName>
</protein>
<keyword evidence="3" id="KW-1185">Reference proteome</keyword>
<accession>A0AAV2NEK0</accession>
<evidence type="ECO:0000256" key="1">
    <source>
        <dbReference type="SAM" id="MobiDB-lite"/>
    </source>
</evidence>
<evidence type="ECO:0000313" key="3">
    <source>
        <dbReference type="Proteomes" id="UP001497644"/>
    </source>
</evidence>
<feature type="compositionally biased region" description="Basic and acidic residues" evidence="1">
    <location>
        <begin position="67"/>
        <end position="93"/>
    </location>
</feature>
<sequence length="93" mass="11364">MNFYTWFGREENQRPLYNTRLVKAIYDAICENKNFERPMQAAFQTHMRDAIRTAKQRHRNKTRNNLRRPEGGNRNERALWSDEHDERVQPEEN</sequence>
<gene>
    <name evidence="2" type="ORF">LPLAT_LOCUS4110</name>
</gene>
<reference evidence="2" key="1">
    <citation type="submission" date="2024-04" db="EMBL/GenBank/DDBJ databases">
        <authorList>
            <consortium name="Molecular Ecology Group"/>
        </authorList>
    </citation>
    <scope>NUCLEOTIDE SEQUENCE</scope>
</reference>
<feature type="compositionally biased region" description="Basic residues" evidence="1">
    <location>
        <begin position="54"/>
        <end position="66"/>
    </location>
</feature>
<dbReference type="Proteomes" id="UP001497644">
    <property type="component" value="Chromosome 14"/>
</dbReference>
<dbReference type="AlphaFoldDB" id="A0AAV2NEK0"/>
<evidence type="ECO:0000313" key="2">
    <source>
        <dbReference type="EMBL" id="CAL1678214.1"/>
    </source>
</evidence>
<name>A0AAV2NEK0_9HYME</name>
<feature type="region of interest" description="Disordered" evidence="1">
    <location>
        <begin position="50"/>
        <end position="93"/>
    </location>
</feature>
<proteinExistence type="predicted"/>
<dbReference type="EMBL" id="OZ034837">
    <property type="protein sequence ID" value="CAL1678214.1"/>
    <property type="molecule type" value="Genomic_DNA"/>
</dbReference>